<dbReference type="SMART" id="SM00105">
    <property type="entry name" value="ArfGap"/>
    <property type="match status" value="1"/>
</dbReference>
<dbReference type="InterPro" id="IPR052589">
    <property type="entry name" value="Arf-GAP_dual-PH_domain"/>
</dbReference>
<dbReference type="PANTHER" id="PTHR46021">
    <property type="entry name" value="ARF-GAP WITH DUAL PH DOMAIN-CONTAINING PROTEIN 1-LIKE PROTEIN"/>
    <property type="match status" value="1"/>
</dbReference>
<dbReference type="SMART" id="SM00233">
    <property type="entry name" value="PH"/>
    <property type="match status" value="1"/>
</dbReference>
<keyword evidence="5" id="KW-1185">Reference proteome</keyword>
<dbReference type="PROSITE" id="PS50115">
    <property type="entry name" value="ARFGAP"/>
    <property type="match status" value="1"/>
</dbReference>
<protein>
    <submittedName>
        <fullName evidence="4">ADAP1-like protein</fullName>
    </submittedName>
</protein>
<dbReference type="SUPFAM" id="SSF57863">
    <property type="entry name" value="ArfGap/RecO-like zinc finger"/>
    <property type="match status" value="1"/>
</dbReference>
<sequence>MKYFKRTVTRNVPIVKQKDCAGIHRSLGVDHSRVKSIKLDNWDDEQVKKMAEAGNENVNKYYEQHLPKYYKQPTKNDKDVLKIQFIKAKYVRKEFIYPDKQAPYSENKKEGQLFKKGRDRRDYLPRNFIVNSKENCIQYYNKNELIDSIPLDDVNVVLAPEKMDVPNGLQIIFTQNRNTRNIFVDCKDPKEAVDWFTSIRSAKLERRRLAHPASSEEELAQDLTVDFACEGWLSKRGPKKERYRRRWFTLDRRKLMYFSEPLNI</sequence>
<dbReference type="Gene3D" id="2.30.29.30">
    <property type="entry name" value="Pleckstrin-homology domain (PH domain)/Phosphotyrosine-binding domain (PTB)"/>
    <property type="match status" value="2"/>
</dbReference>
<accession>A0ABY7DGP6</accession>
<keyword evidence="1" id="KW-0863">Zinc-finger</keyword>
<evidence type="ECO:0000259" key="2">
    <source>
        <dbReference type="PROSITE" id="PS50003"/>
    </source>
</evidence>
<name>A0ABY7DGP6_MYAAR</name>
<proteinExistence type="predicted"/>
<dbReference type="Pfam" id="PF00169">
    <property type="entry name" value="PH"/>
    <property type="match status" value="2"/>
</dbReference>
<feature type="domain" description="PH" evidence="2">
    <location>
        <begin position="106"/>
        <end position="204"/>
    </location>
</feature>
<dbReference type="Pfam" id="PF01412">
    <property type="entry name" value="ArfGap"/>
    <property type="match status" value="1"/>
</dbReference>
<dbReference type="Gene3D" id="1.10.220.150">
    <property type="entry name" value="Arf GTPase activating protein"/>
    <property type="match status" value="1"/>
</dbReference>
<feature type="domain" description="Arf-GAP" evidence="3">
    <location>
        <begin position="19"/>
        <end position="103"/>
    </location>
</feature>
<dbReference type="InterPro" id="IPR001849">
    <property type="entry name" value="PH_domain"/>
</dbReference>
<reference evidence="4" key="1">
    <citation type="submission" date="2022-11" db="EMBL/GenBank/DDBJ databases">
        <title>Centuries of genome instability and evolution in soft-shell clam transmissible cancer (bioRxiv).</title>
        <authorList>
            <person name="Hart S.F.M."/>
            <person name="Yonemitsu M.A."/>
            <person name="Giersch R.M."/>
            <person name="Beal B.F."/>
            <person name="Arriagada G."/>
            <person name="Davis B.W."/>
            <person name="Ostrander E.A."/>
            <person name="Goff S.P."/>
            <person name="Metzger M.J."/>
        </authorList>
    </citation>
    <scope>NUCLEOTIDE SEQUENCE</scope>
    <source>
        <strain evidence="4">MELC-2E11</strain>
        <tissue evidence="4">Siphon/mantle</tissue>
    </source>
</reference>
<dbReference type="PRINTS" id="PR00405">
    <property type="entry name" value="REVINTRACTNG"/>
</dbReference>
<dbReference type="InterPro" id="IPR038508">
    <property type="entry name" value="ArfGAP_dom_sf"/>
</dbReference>
<dbReference type="EMBL" id="CP111013">
    <property type="protein sequence ID" value="WAQ95865.1"/>
    <property type="molecule type" value="Genomic_DNA"/>
</dbReference>
<evidence type="ECO:0000313" key="5">
    <source>
        <dbReference type="Proteomes" id="UP001164746"/>
    </source>
</evidence>
<dbReference type="InterPro" id="IPR011993">
    <property type="entry name" value="PH-like_dom_sf"/>
</dbReference>
<dbReference type="PROSITE" id="PS50003">
    <property type="entry name" value="PH_DOMAIN"/>
    <property type="match status" value="2"/>
</dbReference>
<evidence type="ECO:0000259" key="3">
    <source>
        <dbReference type="PROSITE" id="PS50115"/>
    </source>
</evidence>
<dbReference type="SUPFAM" id="SSF50729">
    <property type="entry name" value="PH domain-like"/>
    <property type="match status" value="2"/>
</dbReference>
<dbReference type="Proteomes" id="UP001164746">
    <property type="component" value="Chromosome 2"/>
</dbReference>
<gene>
    <name evidence="4" type="ORF">MAR_028555</name>
</gene>
<evidence type="ECO:0000256" key="1">
    <source>
        <dbReference type="PROSITE-ProRule" id="PRU00288"/>
    </source>
</evidence>
<dbReference type="InterPro" id="IPR037278">
    <property type="entry name" value="ARFGAP/RecO"/>
</dbReference>
<feature type="domain" description="PH" evidence="2">
    <location>
        <begin position="226"/>
        <end position="264"/>
    </location>
</feature>
<organism evidence="4 5">
    <name type="scientific">Mya arenaria</name>
    <name type="common">Soft-shell clam</name>
    <dbReference type="NCBI Taxonomy" id="6604"/>
    <lineage>
        <taxon>Eukaryota</taxon>
        <taxon>Metazoa</taxon>
        <taxon>Spiralia</taxon>
        <taxon>Lophotrochozoa</taxon>
        <taxon>Mollusca</taxon>
        <taxon>Bivalvia</taxon>
        <taxon>Autobranchia</taxon>
        <taxon>Heteroconchia</taxon>
        <taxon>Euheterodonta</taxon>
        <taxon>Imparidentia</taxon>
        <taxon>Neoheterodontei</taxon>
        <taxon>Myida</taxon>
        <taxon>Myoidea</taxon>
        <taxon>Myidae</taxon>
        <taxon>Mya</taxon>
    </lineage>
</organism>
<dbReference type="PANTHER" id="PTHR46021:SF2">
    <property type="entry name" value="ARF-GAP WITH DUAL PH DOMAIN-CONTAINING PROTEIN 1"/>
    <property type="match status" value="1"/>
</dbReference>
<keyword evidence="1" id="KW-0862">Zinc</keyword>
<dbReference type="InterPro" id="IPR001164">
    <property type="entry name" value="ArfGAP_dom"/>
</dbReference>
<keyword evidence="1" id="KW-0479">Metal-binding</keyword>
<evidence type="ECO:0000313" key="4">
    <source>
        <dbReference type="EMBL" id="WAQ95865.1"/>
    </source>
</evidence>